<dbReference type="AlphaFoldDB" id="A0A5J4V5Z8"/>
<name>A0A5J4V5Z8_9EUKA</name>
<dbReference type="EMBL" id="SNRW01009280">
    <property type="protein sequence ID" value="KAA6378239.1"/>
    <property type="molecule type" value="Genomic_DNA"/>
</dbReference>
<gene>
    <name evidence="3" type="ORF">EZS28_026233</name>
</gene>
<feature type="region of interest" description="Disordered" evidence="2">
    <location>
        <begin position="202"/>
        <end position="327"/>
    </location>
</feature>
<evidence type="ECO:0000256" key="1">
    <source>
        <dbReference type="SAM" id="Coils"/>
    </source>
</evidence>
<feature type="non-terminal residue" evidence="3">
    <location>
        <position position="465"/>
    </location>
</feature>
<proteinExistence type="predicted"/>
<organism evidence="3 4">
    <name type="scientific">Streblomastix strix</name>
    <dbReference type="NCBI Taxonomy" id="222440"/>
    <lineage>
        <taxon>Eukaryota</taxon>
        <taxon>Metamonada</taxon>
        <taxon>Preaxostyla</taxon>
        <taxon>Oxymonadida</taxon>
        <taxon>Streblomastigidae</taxon>
        <taxon>Streblomastix</taxon>
    </lineage>
</organism>
<comment type="caution">
    <text evidence="3">The sequence shown here is derived from an EMBL/GenBank/DDBJ whole genome shotgun (WGS) entry which is preliminary data.</text>
</comment>
<feature type="compositionally biased region" description="Low complexity" evidence="2">
    <location>
        <begin position="217"/>
        <end position="235"/>
    </location>
</feature>
<feature type="compositionally biased region" description="Polar residues" evidence="2">
    <location>
        <begin position="284"/>
        <end position="295"/>
    </location>
</feature>
<dbReference type="Proteomes" id="UP000324800">
    <property type="component" value="Unassembled WGS sequence"/>
</dbReference>
<feature type="coiled-coil region" evidence="1">
    <location>
        <begin position="30"/>
        <end position="82"/>
    </location>
</feature>
<feature type="compositionally biased region" description="Low complexity" evidence="2">
    <location>
        <begin position="247"/>
        <end position="273"/>
    </location>
</feature>
<accession>A0A5J4V5Z8</accession>
<protein>
    <submittedName>
        <fullName evidence="3">Uncharacterized protein</fullName>
    </submittedName>
</protein>
<feature type="compositionally biased region" description="Basic and acidic residues" evidence="2">
    <location>
        <begin position="423"/>
        <end position="453"/>
    </location>
</feature>
<keyword evidence="1" id="KW-0175">Coiled coil</keyword>
<sequence length="465" mass="53801">MQKALFYSDFQNEQPLEDLGPELVLQDPIVEQYNEEYDRAEEVVGKKLKNNEQEYVKIPIKFNETKSEVVETQEKLVKLKDEMKTGLMFEIDLTKKRLSNYQDQETANELRFKLLTTIKDALDSEAKIKEMENSEDIWQEIHLLLIATIIASRMNELDNIEMRKKIAHYRLLQCMTHLEESLAEVGFLDVVRRQKEKEIRDQIKKQEMDKKQEQELKNTQITQQKKPKQQQPQIIAPSAKRPPQLTPRNNSRPPSPQQSQQSQQDSPSQSQQDLDVQNKKPNTRRSTSFISQTQLPVLVSQQSNQSSPSPSSQYNQPFPSSQTASLTSHFISPATSPSVTSSPLFPQTTISPFQYISQFIKNPFQHSPLSQQQIQSYQYDPNIPQLLNPQFTLSTHAIQFISPAHQRAYNKMVSAAKNAKYSAEMRDIGRDGNVKEKDQLSKKGSDNRWKQETNDDEQEEDEEDE</sequence>
<feature type="compositionally biased region" description="Low complexity" evidence="2">
    <location>
        <begin position="300"/>
        <end position="322"/>
    </location>
</feature>
<feature type="compositionally biased region" description="Basic and acidic residues" evidence="2">
    <location>
        <begin position="202"/>
        <end position="216"/>
    </location>
</feature>
<evidence type="ECO:0000313" key="4">
    <source>
        <dbReference type="Proteomes" id="UP000324800"/>
    </source>
</evidence>
<reference evidence="3 4" key="1">
    <citation type="submission" date="2019-03" db="EMBL/GenBank/DDBJ databases">
        <title>Single cell metagenomics reveals metabolic interactions within the superorganism composed of flagellate Streblomastix strix and complex community of Bacteroidetes bacteria on its surface.</title>
        <authorList>
            <person name="Treitli S.C."/>
            <person name="Kolisko M."/>
            <person name="Husnik F."/>
            <person name="Keeling P."/>
            <person name="Hampl V."/>
        </authorList>
    </citation>
    <scope>NUCLEOTIDE SEQUENCE [LARGE SCALE GENOMIC DNA]</scope>
    <source>
        <strain evidence="3">ST1C</strain>
    </source>
</reference>
<feature type="region of interest" description="Disordered" evidence="2">
    <location>
        <begin position="421"/>
        <end position="465"/>
    </location>
</feature>
<evidence type="ECO:0000313" key="3">
    <source>
        <dbReference type="EMBL" id="KAA6378239.1"/>
    </source>
</evidence>
<evidence type="ECO:0000256" key="2">
    <source>
        <dbReference type="SAM" id="MobiDB-lite"/>
    </source>
</evidence>
<feature type="compositionally biased region" description="Acidic residues" evidence="2">
    <location>
        <begin position="454"/>
        <end position="465"/>
    </location>
</feature>